<dbReference type="SMART" id="SM00331">
    <property type="entry name" value="PP2C_SIG"/>
    <property type="match status" value="1"/>
</dbReference>
<reference evidence="2 3" key="2">
    <citation type="journal article" date="2021" name="Int. J. Syst. Evol. Microbiol.">
        <title>Roseibium litorale sp. nov., isolated from a tidal flat sediment and proposal for the reclassification of Labrenzia polysiphoniae as Roseibium polysiphoniae comb. nov.</title>
        <authorList>
            <person name="Liu Y."/>
            <person name="Pei T."/>
            <person name="Du J."/>
            <person name="Chao M."/>
            <person name="Deng M.R."/>
            <person name="Zhu H."/>
        </authorList>
    </citation>
    <scope>NUCLEOTIDE SEQUENCE [LARGE SCALE GENOMIC DNA]</scope>
    <source>
        <strain evidence="2 3">4C16A</strain>
    </source>
</reference>
<organism evidence="2 3">
    <name type="scientific">Roseibium litorale</name>
    <dbReference type="NCBI Taxonomy" id="2803841"/>
    <lineage>
        <taxon>Bacteria</taxon>
        <taxon>Pseudomonadati</taxon>
        <taxon>Pseudomonadota</taxon>
        <taxon>Alphaproteobacteria</taxon>
        <taxon>Hyphomicrobiales</taxon>
        <taxon>Stappiaceae</taxon>
        <taxon>Roseibium</taxon>
    </lineage>
</organism>
<evidence type="ECO:0000313" key="2">
    <source>
        <dbReference type="EMBL" id="MBD8891280.1"/>
    </source>
</evidence>
<protein>
    <submittedName>
        <fullName evidence="2">Serine/threonine-protein phosphatase</fullName>
    </submittedName>
</protein>
<keyword evidence="3" id="KW-1185">Reference proteome</keyword>
<dbReference type="Pfam" id="PF13672">
    <property type="entry name" value="PP2C_2"/>
    <property type="match status" value="1"/>
</dbReference>
<evidence type="ECO:0000259" key="1">
    <source>
        <dbReference type="PROSITE" id="PS51746"/>
    </source>
</evidence>
<dbReference type="PROSITE" id="PS51746">
    <property type="entry name" value="PPM_2"/>
    <property type="match status" value="1"/>
</dbReference>
<dbReference type="RefSeq" id="WP_192147416.1">
    <property type="nucleotide sequence ID" value="NZ_JACYXI010000003.1"/>
</dbReference>
<dbReference type="InterPro" id="IPR001932">
    <property type="entry name" value="PPM-type_phosphatase-like_dom"/>
</dbReference>
<dbReference type="SMART" id="SM00332">
    <property type="entry name" value="PP2Cc"/>
    <property type="match status" value="1"/>
</dbReference>
<feature type="domain" description="PPM-type phosphatase" evidence="1">
    <location>
        <begin position="11"/>
        <end position="242"/>
    </location>
</feature>
<proteinExistence type="predicted"/>
<accession>A0ABR9CLK1</accession>
<sequence>MTGSLLKDTRGHSATTHTGFVRKVNEDAILARPDLGLWAVSDGMGGHAGGDFASQTVVEALNRLPGGLDPASVMQEARRALFEAHEAIKAEAQRRAHGTIGATVVLLVLSEQHFMCLWAGDSRLYRLRQGSLSMISFDHSVVGELVEQGRMTWEEAAACPGSNQITRAVGVGSELEIDKRRGDILPGDRFLLCSDGLSHYADDETLLHYLTCHPIETVAGSLLSVALAGGASDNVSVIAVEV</sequence>
<reference evidence="3" key="1">
    <citation type="submission" date="2020-09" db="EMBL/GenBank/DDBJ databases">
        <title>The genome sequence of strain Labrenzia suaedae 4C16A.</title>
        <authorList>
            <person name="Liu Y."/>
        </authorList>
    </citation>
    <scope>NUCLEOTIDE SEQUENCE [LARGE SCALE GENOMIC DNA]</scope>
    <source>
        <strain evidence="3">4C16A</strain>
    </source>
</reference>
<dbReference type="Gene3D" id="3.60.40.10">
    <property type="entry name" value="PPM-type phosphatase domain"/>
    <property type="match status" value="1"/>
</dbReference>
<comment type="caution">
    <text evidence="2">The sequence shown here is derived from an EMBL/GenBank/DDBJ whole genome shotgun (WGS) entry which is preliminary data.</text>
</comment>
<evidence type="ECO:0000313" key="3">
    <source>
        <dbReference type="Proteomes" id="UP000632063"/>
    </source>
</evidence>
<dbReference type="EMBL" id="JACYXI010000003">
    <property type="protein sequence ID" value="MBD8891280.1"/>
    <property type="molecule type" value="Genomic_DNA"/>
</dbReference>
<dbReference type="InterPro" id="IPR036457">
    <property type="entry name" value="PPM-type-like_dom_sf"/>
</dbReference>
<gene>
    <name evidence="2" type="ORF">IG616_06965</name>
</gene>
<name>A0ABR9CLK1_9HYPH</name>
<dbReference type="CDD" id="cd00143">
    <property type="entry name" value="PP2Cc"/>
    <property type="match status" value="1"/>
</dbReference>
<dbReference type="Proteomes" id="UP000632063">
    <property type="component" value="Unassembled WGS sequence"/>
</dbReference>
<dbReference type="SUPFAM" id="SSF81606">
    <property type="entry name" value="PP2C-like"/>
    <property type="match status" value="1"/>
</dbReference>